<dbReference type="PANTHER" id="PTHR43445:SF3">
    <property type="entry name" value="UDP-N-ACETYLMURAMATE--L-ALANINE LIGASE"/>
    <property type="match status" value="1"/>
</dbReference>
<dbReference type="GO" id="GO:0005737">
    <property type="term" value="C:cytoplasm"/>
    <property type="evidence" value="ECO:0007669"/>
    <property type="project" value="UniProtKB-SubCell"/>
</dbReference>
<dbReference type="PANTHER" id="PTHR43445">
    <property type="entry name" value="UDP-N-ACETYLMURAMATE--L-ALANINE LIGASE-RELATED"/>
    <property type="match status" value="1"/>
</dbReference>
<dbReference type="GO" id="GO:0051301">
    <property type="term" value="P:cell division"/>
    <property type="evidence" value="ECO:0007669"/>
    <property type="project" value="UniProtKB-KW"/>
</dbReference>
<dbReference type="SUPFAM" id="SSF53244">
    <property type="entry name" value="MurD-like peptide ligases, peptide-binding domain"/>
    <property type="match status" value="1"/>
</dbReference>
<evidence type="ECO:0000256" key="10">
    <source>
        <dbReference type="ARBA" id="ARBA00022984"/>
    </source>
</evidence>
<keyword evidence="5 14" id="KW-0436">Ligase</keyword>
<dbReference type="InterPro" id="IPR036615">
    <property type="entry name" value="Mur_ligase_C_dom_sf"/>
</dbReference>
<keyword evidence="8 14" id="KW-0067">ATP-binding</keyword>
<dbReference type="Pfam" id="PF01225">
    <property type="entry name" value="Mur_ligase"/>
    <property type="match status" value="1"/>
</dbReference>
<dbReference type="Gene3D" id="3.40.1190.10">
    <property type="entry name" value="Mur-like, catalytic domain"/>
    <property type="match status" value="1"/>
</dbReference>
<dbReference type="NCBIfam" id="TIGR01082">
    <property type="entry name" value="murC"/>
    <property type="match status" value="1"/>
</dbReference>
<evidence type="ECO:0000256" key="3">
    <source>
        <dbReference type="ARBA" id="ARBA00012211"/>
    </source>
</evidence>
<dbReference type="Pfam" id="PF02875">
    <property type="entry name" value="Mur_ligase_C"/>
    <property type="match status" value="1"/>
</dbReference>
<dbReference type="InterPro" id="IPR005758">
    <property type="entry name" value="UDP-N-AcMur_Ala_ligase_MurC"/>
</dbReference>
<feature type="domain" description="Mur ligase C-terminal" evidence="16">
    <location>
        <begin position="310"/>
        <end position="442"/>
    </location>
</feature>
<reference evidence="18 19" key="1">
    <citation type="submission" date="2019-08" db="EMBL/GenBank/DDBJ databases">
        <title>Complete genome sequence of Thermosulfurimonas marina SU872T, an anaerobic thermophilic chemolithoautotrophic bacterium isolated from a shallow marine hydrothermal vent.</title>
        <authorList>
            <person name="Allioux M."/>
            <person name="Jebbar M."/>
            <person name="Slobodkina G."/>
            <person name="Slobodkin A."/>
            <person name="Moalic Y."/>
            <person name="Frolova A."/>
            <person name="Shao Z."/>
            <person name="Alain K."/>
        </authorList>
    </citation>
    <scope>NUCLEOTIDE SEQUENCE [LARGE SCALE GENOMIC DNA]</scope>
    <source>
        <strain evidence="18 19">SU872</strain>
    </source>
</reference>
<dbReference type="KEGG" id="tmai:FVE67_02620"/>
<dbReference type="SUPFAM" id="SSF53623">
    <property type="entry name" value="MurD-like peptide ligases, catalytic domain"/>
    <property type="match status" value="1"/>
</dbReference>
<keyword evidence="4 14" id="KW-0963">Cytoplasm</keyword>
<evidence type="ECO:0000256" key="11">
    <source>
        <dbReference type="ARBA" id="ARBA00023306"/>
    </source>
</evidence>
<evidence type="ECO:0000259" key="15">
    <source>
        <dbReference type="Pfam" id="PF01225"/>
    </source>
</evidence>
<dbReference type="GO" id="GO:0005524">
    <property type="term" value="F:ATP binding"/>
    <property type="evidence" value="ECO:0007669"/>
    <property type="project" value="UniProtKB-UniRule"/>
</dbReference>
<evidence type="ECO:0000256" key="13">
    <source>
        <dbReference type="ARBA" id="ARBA00047833"/>
    </source>
</evidence>
<comment type="similarity">
    <text evidence="14">Belongs to the MurCDEF family.</text>
</comment>
<organism evidence="18 19">
    <name type="scientific">Thermosulfurimonas marina</name>
    <dbReference type="NCBI Taxonomy" id="2047767"/>
    <lineage>
        <taxon>Bacteria</taxon>
        <taxon>Pseudomonadati</taxon>
        <taxon>Thermodesulfobacteriota</taxon>
        <taxon>Thermodesulfobacteria</taxon>
        <taxon>Thermodesulfobacteriales</taxon>
        <taxon>Thermodesulfobacteriaceae</taxon>
        <taxon>Thermosulfurimonas</taxon>
    </lineage>
</organism>
<dbReference type="Proteomes" id="UP000501253">
    <property type="component" value="Chromosome"/>
</dbReference>
<evidence type="ECO:0000259" key="17">
    <source>
        <dbReference type="Pfam" id="PF08245"/>
    </source>
</evidence>
<evidence type="ECO:0000256" key="4">
    <source>
        <dbReference type="ARBA" id="ARBA00022490"/>
    </source>
</evidence>
<evidence type="ECO:0000256" key="2">
    <source>
        <dbReference type="ARBA" id="ARBA00004752"/>
    </source>
</evidence>
<accession>A0A6H1WRB1</accession>
<evidence type="ECO:0000256" key="5">
    <source>
        <dbReference type="ARBA" id="ARBA00022598"/>
    </source>
</evidence>
<evidence type="ECO:0000259" key="16">
    <source>
        <dbReference type="Pfam" id="PF02875"/>
    </source>
</evidence>
<dbReference type="GO" id="GO:0009252">
    <property type="term" value="P:peptidoglycan biosynthetic process"/>
    <property type="evidence" value="ECO:0007669"/>
    <property type="project" value="UniProtKB-UniRule"/>
</dbReference>
<dbReference type="Pfam" id="PF08245">
    <property type="entry name" value="Mur_ligase_M"/>
    <property type="match status" value="1"/>
</dbReference>
<keyword evidence="11 14" id="KW-0131">Cell cycle</keyword>
<dbReference type="Gene3D" id="3.40.50.720">
    <property type="entry name" value="NAD(P)-binding Rossmann-like Domain"/>
    <property type="match status" value="1"/>
</dbReference>
<evidence type="ECO:0000256" key="7">
    <source>
        <dbReference type="ARBA" id="ARBA00022741"/>
    </source>
</evidence>
<dbReference type="EMBL" id="CP042909">
    <property type="protein sequence ID" value="QJA05757.1"/>
    <property type="molecule type" value="Genomic_DNA"/>
</dbReference>
<dbReference type="InterPro" id="IPR004101">
    <property type="entry name" value="Mur_ligase_C"/>
</dbReference>
<comment type="catalytic activity">
    <reaction evidence="13 14">
        <text>UDP-N-acetyl-alpha-D-muramate + L-alanine + ATP = UDP-N-acetyl-alpha-D-muramoyl-L-alanine + ADP + phosphate + H(+)</text>
        <dbReference type="Rhea" id="RHEA:23372"/>
        <dbReference type="ChEBI" id="CHEBI:15378"/>
        <dbReference type="ChEBI" id="CHEBI:30616"/>
        <dbReference type="ChEBI" id="CHEBI:43474"/>
        <dbReference type="ChEBI" id="CHEBI:57972"/>
        <dbReference type="ChEBI" id="CHEBI:70757"/>
        <dbReference type="ChEBI" id="CHEBI:83898"/>
        <dbReference type="ChEBI" id="CHEBI:456216"/>
        <dbReference type="EC" id="6.3.2.8"/>
    </reaction>
</comment>
<evidence type="ECO:0000256" key="1">
    <source>
        <dbReference type="ARBA" id="ARBA00004496"/>
    </source>
</evidence>
<dbReference type="InterPro" id="IPR013221">
    <property type="entry name" value="Mur_ligase_cen"/>
</dbReference>
<keyword evidence="7 14" id="KW-0547">Nucleotide-binding</keyword>
<feature type="domain" description="Mur ligase N-terminal catalytic" evidence="15">
    <location>
        <begin position="7"/>
        <end position="101"/>
    </location>
</feature>
<keyword evidence="6 14" id="KW-0132">Cell division</keyword>
<comment type="subcellular location">
    <subcellularLocation>
        <location evidence="1 14">Cytoplasm</location>
    </subcellularLocation>
</comment>
<feature type="domain" description="Mur ligase central" evidence="17">
    <location>
        <begin position="110"/>
        <end position="287"/>
    </location>
</feature>
<evidence type="ECO:0000256" key="12">
    <source>
        <dbReference type="ARBA" id="ARBA00023316"/>
    </source>
</evidence>
<evidence type="ECO:0000256" key="6">
    <source>
        <dbReference type="ARBA" id="ARBA00022618"/>
    </source>
</evidence>
<dbReference type="GO" id="GO:0008763">
    <property type="term" value="F:UDP-N-acetylmuramate-L-alanine ligase activity"/>
    <property type="evidence" value="ECO:0007669"/>
    <property type="project" value="UniProtKB-UniRule"/>
</dbReference>
<keyword evidence="12 14" id="KW-0961">Cell wall biogenesis/degradation</keyword>
<dbReference type="InterPro" id="IPR050061">
    <property type="entry name" value="MurCDEF_pg_biosynth"/>
</dbReference>
<name>A0A6H1WRB1_9BACT</name>
<dbReference type="Gene3D" id="3.90.190.20">
    <property type="entry name" value="Mur ligase, C-terminal domain"/>
    <property type="match status" value="1"/>
</dbReference>
<dbReference type="EC" id="6.3.2.8" evidence="3 14"/>
<evidence type="ECO:0000256" key="9">
    <source>
        <dbReference type="ARBA" id="ARBA00022960"/>
    </source>
</evidence>
<protein>
    <recommendedName>
        <fullName evidence="3 14">UDP-N-acetylmuramate--L-alanine ligase</fullName>
        <ecNumber evidence="3 14">6.3.2.8</ecNumber>
    </recommendedName>
    <alternativeName>
        <fullName evidence="14">UDP-N-acetylmuramoyl-L-alanine synthetase</fullName>
    </alternativeName>
</protein>
<dbReference type="GO" id="GO:0071555">
    <property type="term" value="P:cell wall organization"/>
    <property type="evidence" value="ECO:0007669"/>
    <property type="project" value="UniProtKB-KW"/>
</dbReference>
<dbReference type="InterPro" id="IPR000713">
    <property type="entry name" value="Mur_ligase_N"/>
</dbReference>
<comment type="pathway">
    <text evidence="2 14">Cell wall biogenesis; peptidoglycan biosynthesis.</text>
</comment>
<sequence length="465" mass="50755">MLEGRVFHFMGIGGVGMSGLARLLAALGARVTGCDLRVSETTRSLEREGIPVWQGHDPAHLEGTEILVYSSAIRPDHPEIQAARRQGLKVWPRAEMLAEIMGWYPRSIAVAGAHGKTTTSSMIAEMLAVAGLEPTVIIGGRVNCFGSNARLGRGEYLVAETDESDGSFLYLQPYLAVITNVDREHLDFYADFRAVKRAFVKFARRVSPEGALVVCGDDPGVRTILPELSGRLVTYGFSEGAEVRGEILAEAPLPRVRVWWRGQALGEFSLRVPGRHNAENALAAVAVGLTLGLPSAVILSALSGFSGVGRRLEFKGEVLGAFIYDDYAHHPREIAATLAAIRALHPERRLLAVFQPHRYSRTRALWQEFVRVLAEPEVLFLTEIYPAAESPLPGVSGEKFFQAVRRVRGGKPTLFAPDLETLRAQVEFFLSPGDLLLTLGAGDVYQLGEALVRQISPSRKEKVVG</sequence>
<evidence type="ECO:0000313" key="18">
    <source>
        <dbReference type="EMBL" id="QJA05757.1"/>
    </source>
</evidence>
<evidence type="ECO:0000313" key="19">
    <source>
        <dbReference type="Proteomes" id="UP000501253"/>
    </source>
</evidence>
<feature type="binding site" evidence="14">
    <location>
        <begin position="112"/>
        <end position="118"/>
    </location>
    <ligand>
        <name>ATP</name>
        <dbReference type="ChEBI" id="CHEBI:30616"/>
    </ligand>
</feature>
<evidence type="ECO:0000256" key="14">
    <source>
        <dbReference type="HAMAP-Rule" id="MF_00046"/>
    </source>
</evidence>
<dbReference type="GO" id="GO:0008360">
    <property type="term" value="P:regulation of cell shape"/>
    <property type="evidence" value="ECO:0007669"/>
    <property type="project" value="UniProtKB-KW"/>
</dbReference>
<dbReference type="RefSeq" id="WP_168719117.1">
    <property type="nucleotide sequence ID" value="NZ_CP042909.1"/>
</dbReference>
<keyword evidence="19" id="KW-1185">Reference proteome</keyword>
<dbReference type="SUPFAM" id="SSF51984">
    <property type="entry name" value="MurCD N-terminal domain"/>
    <property type="match status" value="1"/>
</dbReference>
<dbReference type="UniPathway" id="UPA00219"/>
<dbReference type="AlphaFoldDB" id="A0A6H1WRB1"/>
<evidence type="ECO:0000256" key="8">
    <source>
        <dbReference type="ARBA" id="ARBA00022840"/>
    </source>
</evidence>
<proteinExistence type="inferred from homology"/>
<gene>
    <name evidence="14" type="primary">murC</name>
    <name evidence="18" type="ORF">FVE67_02620</name>
</gene>
<keyword evidence="10 14" id="KW-0573">Peptidoglycan synthesis</keyword>
<comment type="function">
    <text evidence="14">Cell wall formation.</text>
</comment>
<dbReference type="InterPro" id="IPR036565">
    <property type="entry name" value="Mur-like_cat_sf"/>
</dbReference>
<dbReference type="HAMAP" id="MF_00046">
    <property type="entry name" value="MurC"/>
    <property type="match status" value="1"/>
</dbReference>
<keyword evidence="9 14" id="KW-0133">Cell shape</keyword>